<dbReference type="AlphaFoldDB" id="A0A4D6KNR7"/>
<dbReference type="PANTHER" id="PTHR31755:SF3">
    <property type="entry name" value="EXOCYST COMPLEX COMPONENT SEC6"/>
    <property type="match status" value="1"/>
</dbReference>
<dbReference type="Proteomes" id="UP000501690">
    <property type="component" value="Linkage Group LG1"/>
</dbReference>
<accession>A0A4D6KNR7</accession>
<dbReference type="SUPFAM" id="SSF46579">
    <property type="entry name" value="Prefoldin"/>
    <property type="match status" value="1"/>
</dbReference>
<organism evidence="1 2">
    <name type="scientific">Vigna unguiculata</name>
    <name type="common">Cowpea</name>
    <dbReference type="NCBI Taxonomy" id="3917"/>
    <lineage>
        <taxon>Eukaryota</taxon>
        <taxon>Viridiplantae</taxon>
        <taxon>Streptophyta</taxon>
        <taxon>Embryophyta</taxon>
        <taxon>Tracheophyta</taxon>
        <taxon>Spermatophyta</taxon>
        <taxon>Magnoliopsida</taxon>
        <taxon>eudicotyledons</taxon>
        <taxon>Gunneridae</taxon>
        <taxon>Pentapetalae</taxon>
        <taxon>rosids</taxon>
        <taxon>fabids</taxon>
        <taxon>Fabales</taxon>
        <taxon>Fabaceae</taxon>
        <taxon>Papilionoideae</taxon>
        <taxon>50 kb inversion clade</taxon>
        <taxon>NPAAA clade</taxon>
        <taxon>indigoferoid/millettioid clade</taxon>
        <taxon>Phaseoleae</taxon>
        <taxon>Vigna</taxon>
    </lineage>
</organism>
<dbReference type="GO" id="GO:0009941">
    <property type="term" value="C:chloroplast envelope"/>
    <property type="evidence" value="ECO:0007669"/>
    <property type="project" value="TreeGrafter"/>
</dbReference>
<dbReference type="InterPro" id="IPR040320">
    <property type="entry name" value="At4g37920-like"/>
</dbReference>
<reference evidence="1 2" key="1">
    <citation type="submission" date="2019-04" db="EMBL/GenBank/DDBJ databases">
        <title>An improved genome assembly and genetic linkage map for asparagus bean, Vigna unguiculata ssp. sesquipedialis.</title>
        <authorList>
            <person name="Xia Q."/>
            <person name="Zhang R."/>
            <person name="Dong Y."/>
        </authorList>
    </citation>
    <scope>NUCLEOTIDE SEQUENCE [LARGE SCALE GENOMIC DNA]</scope>
    <source>
        <tissue evidence="1">Leaf</tissue>
    </source>
</reference>
<sequence length="497" mass="56955">MELCTANAILPPRFSFSTTHADSVRNLKSFVPFPRFIIRAQREFERMRGLRPRATVSDAGSCEAVDESRMHRVCDKLIGVFMVDKPTPTDWRRLLAFSREWNNLKPQFFARCQERADAEEDPAMKEKLLRLARKLRQIDEDVQRHNDLLEVVKQDPSEISEIVSKRRKDFTEEFFIHLHTVAESYYDNKEKQNELAKIGNACLAAVQAYDAATESLEQVNAAELKFQDIISSPSLDAACRKIDNLAEKKELDSTLVLMITKAWSAAKESDMMKEEVKDILYHLYKTAVGNLQKLVPKEVRIVKYLIQIDDPEEQLSALKDAFTPGEELEGKDVDNLYTTPEKLHTWIKGVVDAYHLSREGTLIREARDLMSPEIIQKLEVLKMVIERNFITWTFEPWHTLIVLPKAKVHSEATYKVEECMCAILSNSTSTPSVTDRTKQLRLHEVALAELNNQPSSRAVYRKNGNLFFRTTIQTATAMEQKELESAKSKLKGLDSSS</sequence>
<evidence type="ECO:0000313" key="2">
    <source>
        <dbReference type="Proteomes" id="UP000501690"/>
    </source>
</evidence>
<dbReference type="GO" id="GO:0006457">
    <property type="term" value="P:protein folding"/>
    <property type="evidence" value="ECO:0007669"/>
    <property type="project" value="UniProtKB-ARBA"/>
</dbReference>
<dbReference type="EMBL" id="CP039345">
    <property type="protein sequence ID" value="QCD77267.1"/>
    <property type="molecule type" value="Genomic_DNA"/>
</dbReference>
<dbReference type="PANTHER" id="PTHR31755">
    <property type="entry name" value="FOLATE RECEPTOR-LIKE"/>
    <property type="match status" value="1"/>
</dbReference>
<dbReference type="GO" id="GO:0009535">
    <property type="term" value="C:chloroplast thylakoid membrane"/>
    <property type="evidence" value="ECO:0007669"/>
    <property type="project" value="TreeGrafter"/>
</dbReference>
<name>A0A4D6KNR7_VIGUN</name>
<evidence type="ECO:0000313" key="1">
    <source>
        <dbReference type="EMBL" id="QCD77267.1"/>
    </source>
</evidence>
<protein>
    <submittedName>
        <fullName evidence="1">Prefoldin</fullName>
    </submittedName>
</protein>
<proteinExistence type="predicted"/>
<keyword evidence="2" id="KW-1185">Reference proteome</keyword>
<dbReference type="GO" id="GO:0009409">
    <property type="term" value="P:response to cold"/>
    <property type="evidence" value="ECO:0007669"/>
    <property type="project" value="UniProtKB-ARBA"/>
</dbReference>
<dbReference type="InterPro" id="IPR009053">
    <property type="entry name" value="Prefoldin"/>
</dbReference>
<dbReference type="Gene3D" id="1.10.287.370">
    <property type="match status" value="1"/>
</dbReference>
<gene>
    <name evidence="1" type="ORF">DEO72_LG1g889</name>
</gene>